<organism evidence="13 14">
    <name type="scientific">Candidatus Magasanikbacteria bacterium RIFCSPHIGHO2_02_FULL_45_10</name>
    <dbReference type="NCBI Taxonomy" id="1798679"/>
    <lineage>
        <taxon>Bacteria</taxon>
        <taxon>Candidatus Magasanikiibacteriota</taxon>
    </lineage>
</organism>
<keyword evidence="11" id="KW-0234">DNA repair</keyword>
<dbReference type="PANTHER" id="PTHR33693">
    <property type="entry name" value="TYPE-5 URACIL-DNA GLYCOSYLASE"/>
    <property type="match status" value="1"/>
</dbReference>
<evidence type="ECO:0000256" key="10">
    <source>
        <dbReference type="ARBA" id="ARBA00023014"/>
    </source>
</evidence>
<keyword evidence="6" id="KW-0479">Metal-binding</keyword>
<dbReference type="CDD" id="cd10030">
    <property type="entry name" value="UDG-F4_TTUDGA_SPO1dp_like"/>
    <property type="match status" value="1"/>
</dbReference>
<keyword evidence="8" id="KW-0378">Hydrolase</keyword>
<dbReference type="InterPro" id="IPR036895">
    <property type="entry name" value="Uracil-DNA_glycosylase-like_sf"/>
</dbReference>
<dbReference type="EMBL" id="MFQA01000034">
    <property type="protein sequence ID" value="OGH68688.1"/>
    <property type="molecule type" value="Genomic_DNA"/>
</dbReference>
<comment type="catalytic activity">
    <reaction evidence="1">
        <text>Hydrolyzes single-stranded DNA or mismatched double-stranded DNA and polynucleotides, releasing free uracil.</text>
        <dbReference type="EC" id="3.2.2.27"/>
    </reaction>
</comment>
<dbReference type="Gene3D" id="3.40.470.10">
    <property type="entry name" value="Uracil-DNA glycosylase-like domain"/>
    <property type="match status" value="1"/>
</dbReference>
<reference evidence="13 14" key="1">
    <citation type="journal article" date="2016" name="Nat. Commun.">
        <title>Thousands of microbial genomes shed light on interconnected biogeochemical processes in an aquifer system.</title>
        <authorList>
            <person name="Anantharaman K."/>
            <person name="Brown C.T."/>
            <person name="Hug L.A."/>
            <person name="Sharon I."/>
            <person name="Castelle C.J."/>
            <person name="Probst A.J."/>
            <person name="Thomas B.C."/>
            <person name="Singh A."/>
            <person name="Wilkins M.J."/>
            <person name="Karaoz U."/>
            <person name="Brodie E.L."/>
            <person name="Williams K.H."/>
            <person name="Hubbard S.S."/>
            <person name="Banfield J.F."/>
        </authorList>
    </citation>
    <scope>NUCLEOTIDE SEQUENCE [LARGE SCALE GENOMIC DNA]</scope>
</reference>
<evidence type="ECO:0000313" key="14">
    <source>
        <dbReference type="Proteomes" id="UP000176413"/>
    </source>
</evidence>
<dbReference type="Pfam" id="PF03167">
    <property type="entry name" value="UDG"/>
    <property type="match status" value="1"/>
</dbReference>
<feature type="domain" description="Uracil-DNA glycosylase-like" evidence="12">
    <location>
        <begin position="30"/>
        <end position="175"/>
    </location>
</feature>
<evidence type="ECO:0000256" key="9">
    <source>
        <dbReference type="ARBA" id="ARBA00023004"/>
    </source>
</evidence>
<evidence type="ECO:0000256" key="8">
    <source>
        <dbReference type="ARBA" id="ARBA00022801"/>
    </source>
</evidence>
<keyword evidence="5" id="KW-0004">4Fe-4S</keyword>
<evidence type="ECO:0000256" key="6">
    <source>
        <dbReference type="ARBA" id="ARBA00022723"/>
    </source>
</evidence>
<dbReference type="GO" id="GO:0004844">
    <property type="term" value="F:uracil DNA N-glycosylase activity"/>
    <property type="evidence" value="ECO:0007669"/>
    <property type="project" value="UniProtKB-EC"/>
</dbReference>
<keyword evidence="9" id="KW-0408">Iron</keyword>
<comment type="caution">
    <text evidence="13">The sequence shown here is derived from an EMBL/GenBank/DDBJ whole genome shotgun (WGS) entry which is preliminary data.</text>
</comment>
<proteinExistence type="inferred from homology"/>
<evidence type="ECO:0000256" key="2">
    <source>
        <dbReference type="ARBA" id="ARBA00006521"/>
    </source>
</evidence>
<dbReference type="InterPro" id="IPR005273">
    <property type="entry name" value="Ura-DNA_glyco_family4"/>
</dbReference>
<dbReference type="InterPro" id="IPR005122">
    <property type="entry name" value="Uracil-DNA_glycosylase-like"/>
</dbReference>
<dbReference type="SMART" id="SM00987">
    <property type="entry name" value="UreE_C"/>
    <property type="match status" value="1"/>
</dbReference>
<dbReference type="NCBIfam" id="TIGR00758">
    <property type="entry name" value="UDG_fam4"/>
    <property type="match status" value="1"/>
</dbReference>
<evidence type="ECO:0000313" key="13">
    <source>
        <dbReference type="EMBL" id="OGH68688.1"/>
    </source>
</evidence>
<sequence>MLKQEQLDAIAQQITRCRVCRRRKIGLPVPGEGSPEAEVVFIGEAPGKTEAVTGRPFVGRAGKLLRQLIKEAGLLEEKVYITSPVKYFPKHLTPTREEIEHGRKHLEEQLAIIQPKIIVLLGRVAVLALLKRAVAIAKEHGIIVEADDRRYLIAYHPAAPLHSPKVRAELLDDFKKLKNLL</sequence>
<comment type="similarity">
    <text evidence="2">Belongs to the uracil-DNA glycosylase (UDG) superfamily. Type 4 (UDGa) family.</text>
</comment>
<dbReference type="GO" id="GO:0046872">
    <property type="term" value="F:metal ion binding"/>
    <property type="evidence" value="ECO:0007669"/>
    <property type="project" value="UniProtKB-KW"/>
</dbReference>
<evidence type="ECO:0000256" key="7">
    <source>
        <dbReference type="ARBA" id="ARBA00022763"/>
    </source>
</evidence>
<dbReference type="EC" id="3.2.2.27" evidence="3"/>
<evidence type="ECO:0000259" key="12">
    <source>
        <dbReference type="SMART" id="SM00986"/>
    </source>
</evidence>
<dbReference type="SUPFAM" id="SSF52141">
    <property type="entry name" value="Uracil-DNA glycosylase-like"/>
    <property type="match status" value="1"/>
</dbReference>
<evidence type="ECO:0000256" key="4">
    <source>
        <dbReference type="ARBA" id="ARBA00019403"/>
    </source>
</evidence>
<name>A0A1F6MAU5_9BACT</name>
<dbReference type="GO" id="GO:0006281">
    <property type="term" value="P:DNA repair"/>
    <property type="evidence" value="ECO:0007669"/>
    <property type="project" value="UniProtKB-KW"/>
</dbReference>
<accession>A0A1F6MAU5</accession>
<dbReference type="AlphaFoldDB" id="A0A1F6MAU5"/>
<evidence type="ECO:0000256" key="3">
    <source>
        <dbReference type="ARBA" id="ARBA00012030"/>
    </source>
</evidence>
<protein>
    <recommendedName>
        <fullName evidence="4">Type-4 uracil-DNA glycosylase</fullName>
        <ecNumber evidence="3">3.2.2.27</ecNumber>
    </recommendedName>
</protein>
<dbReference type="Proteomes" id="UP000176413">
    <property type="component" value="Unassembled WGS sequence"/>
</dbReference>
<gene>
    <name evidence="13" type="ORF">A3D53_02325</name>
</gene>
<dbReference type="SMART" id="SM00986">
    <property type="entry name" value="UDG"/>
    <property type="match status" value="1"/>
</dbReference>
<keyword evidence="7" id="KW-0227">DNA damage</keyword>
<dbReference type="PANTHER" id="PTHR33693:SF1">
    <property type="entry name" value="TYPE-4 URACIL-DNA GLYCOSYLASE"/>
    <property type="match status" value="1"/>
</dbReference>
<dbReference type="GO" id="GO:0051539">
    <property type="term" value="F:4 iron, 4 sulfur cluster binding"/>
    <property type="evidence" value="ECO:0007669"/>
    <property type="project" value="UniProtKB-KW"/>
</dbReference>
<keyword evidence="10" id="KW-0411">Iron-sulfur</keyword>
<dbReference type="InterPro" id="IPR051536">
    <property type="entry name" value="UDG_Type-4/5"/>
</dbReference>
<evidence type="ECO:0000256" key="11">
    <source>
        <dbReference type="ARBA" id="ARBA00023204"/>
    </source>
</evidence>
<evidence type="ECO:0000256" key="5">
    <source>
        <dbReference type="ARBA" id="ARBA00022485"/>
    </source>
</evidence>
<evidence type="ECO:0000256" key="1">
    <source>
        <dbReference type="ARBA" id="ARBA00001400"/>
    </source>
</evidence>